<sequence>MNLRPFRRQRDDAPRPAPVVHVGCDEDILLFGRGDIMRAVTADSTSGVKIDQRQKRGLRTTYEQRH</sequence>
<feature type="region of interest" description="Disordered" evidence="1">
    <location>
        <begin position="45"/>
        <end position="66"/>
    </location>
</feature>
<name>A0ABT9P7U5_9ACTN</name>
<gene>
    <name evidence="2" type="ORF">J2S57_004521</name>
</gene>
<evidence type="ECO:0000256" key="1">
    <source>
        <dbReference type="SAM" id="MobiDB-lite"/>
    </source>
</evidence>
<dbReference type="EMBL" id="JAUSQZ010000001">
    <property type="protein sequence ID" value="MDP9828772.1"/>
    <property type="molecule type" value="Genomic_DNA"/>
</dbReference>
<accession>A0ABT9P7U5</accession>
<organism evidence="2 3">
    <name type="scientific">Kineosporia succinea</name>
    <dbReference type="NCBI Taxonomy" id="84632"/>
    <lineage>
        <taxon>Bacteria</taxon>
        <taxon>Bacillati</taxon>
        <taxon>Actinomycetota</taxon>
        <taxon>Actinomycetes</taxon>
        <taxon>Kineosporiales</taxon>
        <taxon>Kineosporiaceae</taxon>
        <taxon>Kineosporia</taxon>
    </lineage>
</organism>
<dbReference type="Proteomes" id="UP001235712">
    <property type="component" value="Unassembled WGS sequence"/>
</dbReference>
<reference evidence="2 3" key="1">
    <citation type="submission" date="2023-07" db="EMBL/GenBank/DDBJ databases">
        <title>Sequencing the genomes of 1000 actinobacteria strains.</title>
        <authorList>
            <person name="Klenk H.-P."/>
        </authorList>
    </citation>
    <scope>NUCLEOTIDE SEQUENCE [LARGE SCALE GENOMIC DNA]</scope>
    <source>
        <strain evidence="2 3">DSM 44388</strain>
    </source>
</reference>
<comment type="caution">
    <text evidence="2">The sequence shown here is derived from an EMBL/GenBank/DDBJ whole genome shotgun (WGS) entry which is preliminary data.</text>
</comment>
<evidence type="ECO:0000313" key="3">
    <source>
        <dbReference type="Proteomes" id="UP001235712"/>
    </source>
</evidence>
<evidence type="ECO:0000313" key="2">
    <source>
        <dbReference type="EMBL" id="MDP9828772.1"/>
    </source>
</evidence>
<keyword evidence="3" id="KW-1185">Reference proteome</keyword>
<protein>
    <submittedName>
        <fullName evidence="2">Uncharacterized protein</fullName>
    </submittedName>
</protein>
<dbReference type="RefSeq" id="WP_307246295.1">
    <property type="nucleotide sequence ID" value="NZ_JAUSQZ010000001.1"/>
</dbReference>
<proteinExistence type="predicted"/>